<evidence type="ECO:0000313" key="4">
    <source>
        <dbReference type="Proteomes" id="UP000800038"/>
    </source>
</evidence>
<feature type="non-terminal residue" evidence="3">
    <location>
        <position position="1"/>
    </location>
</feature>
<feature type="domain" description="HTH CENPB-type" evidence="2">
    <location>
        <begin position="1"/>
        <end position="69"/>
    </location>
</feature>
<keyword evidence="4" id="KW-1185">Reference proteome</keyword>
<proteinExistence type="predicted"/>
<keyword evidence="1" id="KW-0238">DNA-binding</keyword>
<evidence type="ECO:0000313" key="3">
    <source>
        <dbReference type="EMBL" id="KAF1947026.1"/>
    </source>
</evidence>
<protein>
    <recommendedName>
        <fullName evidence="2">HTH CENPB-type domain-containing protein</fullName>
    </recommendedName>
</protein>
<dbReference type="EMBL" id="ML976000">
    <property type="protein sequence ID" value="KAF1947026.1"/>
    <property type="molecule type" value="Genomic_DNA"/>
</dbReference>
<dbReference type="InterPro" id="IPR006600">
    <property type="entry name" value="HTH_CenpB_DNA-bd_dom"/>
</dbReference>
<evidence type="ECO:0000259" key="2">
    <source>
        <dbReference type="PROSITE" id="PS51253"/>
    </source>
</evidence>
<organism evidence="3 4">
    <name type="scientific">Clathrospora elynae</name>
    <dbReference type="NCBI Taxonomy" id="706981"/>
    <lineage>
        <taxon>Eukaryota</taxon>
        <taxon>Fungi</taxon>
        <taxon>Dikarya</taxon>
        <taxon>Ascomycota</taxon>
        <taxon>Pezizomycotina</taxon>
        <taxon>Dothideomycetes</taxon>
        <taxon>Pleosporomycetidae</taxon>
        <taxon>Pleosporales</taxon>
        <taxon>Diademaceae</taxon>
        <taxon>Clathrospora</taxon>
    </lineage>
</organism>
<dbReference type="PROSITE" id="PS51253">
    <property type="entry name" value="HTH_CENPB"/>
    <property type="match status" value="1"/>
</dbReference>
<name>A0A6A5T8F2_9PLEO</name>
<reference evidence="3" key="1">
    <citation type="journal article" date="2020" name="Stud. Mycol.">
        <title>101 Dothideomycetes genomes: a test case for predicting lifestyles and emergence of pathogens.</title>
        <authorList>
            <person name="Haridas S."/>
            <person name="Albert R."/>
            <person name="Binder M."/>
            <person name="Bloem J."/>
            <person name="Labutti K."/>
            <person name="Salamov A."/>
            <person name="Andreopoulos B."/>
            <person name="Baker S."/>
            <person name="Barry K."/>
            <person name="Bills G."/>
            <person name="Bluhm B."/>
            <person name="Cannon C."/>
            <person name="Castanera R."/>
            <person name="Culley D."/>
            <person name="Daum C."/>
            <person name="Ezra D."/>
            <person name="Gonzalez J."/>
            <person name="Henrissat B."/>
            <person name="Kuo A."/>
            <person name="Liang C."/>
            <person name="Lipzen A."/>
            <person name="Lutzoni F."/>
            <person name="Magnuson J."/>
            <person name="Mondo S."/>
            <person name="Nolan M."/>
            <person name="Ohm R."/>
            <person name="Pangilinan J."/>
            <person name="Park H.-J."/>
            <person name="Ramirez L."/>
            <person name="Alfaro M."/>
            <person name="Sun H."/>
            <person name="Tritt A."/>
            <person name="Yoshinaga Y."/>
            <person name="Zwiers L.-H."/>
            <person name="Turgeon B."/>
            <person name="Goodwin S."/>
            <person name="Spatafora J."/>
            <person name="Crous P."/>
            <person name="Grigoriev I."/>
        </authorList>
    </citation>
    <scope>NUCLEOTIDE SEQUENCE</scope>
    <source>
        <strain evidence="3">CBS 161.51</strain>
    </source>
</reference>
<dbReference type="OrthoDB" id="3937230at2759"/>
<sequence>QYLTPEEEKAIVKFLSLMSSVGHTVQIKIIYSLALSIARRRSTTTKPIKPPVKKWARAFERRNPELKAKRVRAIDWKRHENNIYNKIVERFEVIGKAL</sequence>
<dbReference type="Proteomes" id="UP000800038">
    <property type="component" value="Unassembled WGS sequence"/>
</dbReference>
<dbReference type="GO" id="GO:0003677">
    <property type="term" value="F:DNA binding"/>
    <property type="evidence" value="ECO:0007669"/>
    <property type="project" value="UniProtKB-KW"/>
</dbReference>
<accession>A0A6A5T8F2</accession>
<evidence type="ECO:0000256" key="1">
    <source>
        <dbReference type="ARBA" id="ARBA00023125"/>
    </source>
</evidence>
<dbReference type="AlphaFoldDB" id="A0A6A5T8F2"/>
<gene>
    <name evidence="3" type="ORF">EJ02DRAFT_335016</name>
</gene>